<proteinExistence type="inferred from homology"/>
<evidence type="ECO:0000256" key="1">
    <source>
        <dbReference type="ARBA" id="ARBA00006484"/>
    </source>
</evidence>
<dbReference type="PRINTS" id="PR00080">
    <property type="entry name" value="SDRFAMILY"/>
</dbReference>
<dbReference type="PRINTS" id="PR00081">
    <property type="entry name" value="GDHRDH"/>
</dbReference>
<comment type="similarity">
    <text evidence="1 3">Belongs to the short-chain dehydrogenases/reductases (SDR) family.</text>
</comment>
<evidence type="ECO:0000256" key="2">
    <source>
        <dbReference type="ARBA" id="ARBA00023002"/>
    </source>
</evidence>
<dbReference type="AlphaFoldDB" id="A0A4P6XJW4"/>
<gene>
    <name evidence="4" type="primary">MPUL0A08240</name>
    <name evidence="4" type="ORF">METSCH_A08240</name>
</gene>
<evidence type="ECO:0000313" key="4">
    <source>
        <dbReference type="EMBL" id="QBM86188.1"/>
    </source>
</evidence>
<evidence type="ECO:0000313" key="5">
    <source>
        <dbReference type="Proteomes" id="UP000292447"/>
    </source>
</evidence>
<dbReference type="STRING" id="2163413.A0A4P6XJW4"/>
<dbReference type="CDD" id="cd05339">
    <property type="entry name" value="17beta-HSDXI-like_SDR_c"/>
    <property type="match status" value="1"/>
</dbReference>
<accession>A0A4P6XJW4</accession>
<protein>
    <submittedName>
        <fullName evidence="4">Short-chain dehydrogenase</fullName>
    </submittedName>
</protein>
<dbReference type="InterPro" id="IPR002347">
    <property type="entry name" value="SDR_fam"/>
</dbReference>
<sequence length="351" mass="39226">MDLTNLLIYRTNQLLHDLSKRLIGHRLEPTRDLVVVTGGCSGLGKELVARLRHQGVRVAVLDVQEIPVFERVDGAHYFKCDVSKVDDLKRCRKLIKSDLGPPSVLINNAAIMLGKNILDLTFDEVDKIIRVNLMLHFYTTKVFLPDMMTHHRGYIVTVASVLGLISPAQFAAYGASKAGLFAFHESLTYELGPPLRLLYGVKTLLLCPGQLRTNMFLGLRTPLAYLAPELDPAMVALFLIEALRLGRRGEIKIPVYARFLPVLRAFPWPISEAARNTFHLDRQARLAKGKLFLLSSDAETTPAQTKPSTSKEKENLAVTKLASDKVYHTNSLLNTLMRDTSFKTHMTGRPA</sequence>
<name>A0A4P6XJW4_9ASCO</name>
<keyword evidence="2" id="KW-0560">Oxidoreductase</keyword>
<dbReference type="SUPFAM" id="SSF51735">
    <property type="entry name" value="NAD(P)-binding Rossmann-fold domains"/>
    <property type="match status" value="1"/>
</dbReference>
<dbReference type="Proteomes" id="UP000292447">
    <property type="component" value="Chromosome I"/>
</dbReference>
<keyword evidence="5" id="KW-1185">Reference proteome</keyword>
<dbReference type="EMBL" id="CP034456">
    <property type="protein sequence ID" value="QBM86188.1"/>
    <property type="molecule type" value="Genomic_DNA"/>
</dbReference>
<dbReference type="Gene3D" id="3.40.50.720">
    <property type="entry name" value="NAD(P)-binding Rossmann-like Domain"/>
    <property type="match status" value="1"/>
</dbReference>
<dbReference type="Pfam" id="PF00106">
    <property type="entry name" value="adh_short"/>
    <property type="match status" value="1"/>
</dbReference>
<dbReference type="InterPro" id="IPR036291">
    <property type="entry name" value="NAD(P)-bd_dom_sf"/>
</dbReference>
<dbReference type="PANTHER" id="PTHR24322:SF736">
    <property type="entry name" value="RETINOL DEHYDROGENASE 10"/>
    <property type="match status" value="1"/>
</dbReference>
<reference evidence="5" key="1">
    <citation type="submission" date="2019-03" db="EMBL/GenBank/DDBJ databases">
        <title>Snf2 controls pulcherriminic acid biosynthesis and connects pigmentation and antifungal activity of the yeast Metschnikowia pulcherrima.</title>
        <authorList>
            <person name="Gore-Lloyd D."/>
            <person name="Sumann I."/>
            <person name="Brachmann A.O."/>
            <person name="Schneeberger K."/>
            <person name="Ortiz-Merino R.A."/>
            <person name="Moreno-Beltran M."/>
            <person name="Schlaefli M."/>
            <person name="Kirner P."/>
            <person name="Santos Kron A."/>
            <person name="Wolfe K.H."/>
            <person name="Piel J."/>
            <person name="Ahrens C.H."/>
            <person name="Henk D."/>
            <person name="Freimoser F.M."/>
        </authorList>
    </citation>
    <scope>NUCLEOTIDE SEQUENCE [LARGE SCALE GENOMIC DNA]</scope>
    <source>
        <strain evidence="5">APC 1.2</strain>
    </source>
</reference>
<dbReference type="GO" id="GO:0016616">
    <property type="term" value="F:oxidoreductase activity, acting on the CH-OH group of donors, NAD or NADP as acceptor"/>
    <property type="evidence" value="ECO:0007669"/>
    <property type="project" value="TreeGrafter"/>
</dbReference>
<dbReference type="PANTHER" id="PTHR24322">
    <property type="entry name" value="PKSB"/>
    <property type="match status" value="1"/>
</dbReference>
<evidence type="ECO:0000256" key="3">
    <source>
        <dbReference type="RuleBase" id="RU000363"/>
    </source>
</evidence>
<organism evidence="4 5">
    <name type="scientific">Metschnikowia aff. pulcherrima</name>
    <dbReference type="NCBI Taxonomy" id="2163413"/>
    <lineage>
        <taxon>Eukaryota</taxon>
        <taxon>Fungi</taxon>
        <taxon>Dikarya</taxon>
        <taxon>Ascomycota</taxon>
        <taxon>Saccharomycotina</taxon>
        <taxon>Pichiomycetes</taxon>
        <taxon>Metschnikowiaceae</taxon>
        <taxon>Metschnikowia</taxon>
    </lineage>
</organism>